<feature type="domain" description="AB hydrolase-1" evidence="1">
    <location>
        <begin position="4"/>
        <end position="220"/>
    </location>
</feature>
<gene>
    <name evidence="2" type="ORF">STRAU_2504</name>
</gene>
<comment type="caution">
    <text evidence="2">The sequence shown here is derived from an EMBL/GenBank/DDBJ whole genome shotgun (WGS) entry which is preliminary data.</text>
</comment>
<dbReference type="PANTHER" id="PTHR37017:SF11">
    <property type="entry name" value="ESTERASE_LIPASE_THIOESTERASE DOMAIN-CONTAINING PROTEIN"/>
    <property type="match status" value="1"/>
</dbReference>
<keyword evidence="3" id="KW-1185">Reference proteome</keyword>
<dbReference type="GO" id="GO:0003824">
    <property type="term" value="F:catalytic activity"/>
    <property type="evidence" value="ECO:0007669"/>
    <property type="project" value="UniProtKB-ARBA"/>
</dbReference>
<evidence type="ECO:0000259" key="1">
    <source>
        <dbReference type="Pfam" id="PF12697"/>
    </source>
</evidence>
<dbReference type="InterPro" id="IPR029058">
    <property type="entry name" value="AB_hydrolase_fold"/>
</dbReference>
<proteinExistence type="predicted"/>
<dbReference type="InterPro" id="IPR052897">
    <property type="entry name" value="Sec-Metab_Biosynth_Hydrolase"/>
</dbReference>
<dbReference type="SUPFAM" id="SSF53474">
    <property type="entry name" value="alpha/beta-Hydrolases"/>
    <property type="match status" value="1"/>
</dbReference>
<dbReference type="PATRIC" id="fig|1286094.4.peg.2477"/>
<dbReference type="OrthoDB" id="9773549at2"/>
<dbReference type="Gene3D" id="3.40.50.1820">
    <property type="entry name" value="alpha/beta hydrolase"/>
    <property type="match status" value="1"/>
</dbReference>
<dbReference type="RefSeq" id="WP_016640633.1">
    <property type="nucleotide sequence ID" value="NZ_AOPZ01000098.1"/>
</dbReference>
<dbReference type="EMBL" id="AOPZ01000098">
    <property type="protein sequence ID" value="EPH44444.1"/>
    <property type="molecule type" value="Genomic_DNA"/>
</dbReference>
<evidence type="ECO:0000313" key="3">
    <source>
        <dbReference type="Proteomes" id="UP000014629"/>
    </source>
</evidence>
<organism evidence="2 3">
    <name type="scientific">Streptomyces aurantiacus JA 4570</name>
    <dbReference type="NCBI Taxonomy" id="1286094"/>
    <lineage>
        <taxon>Bacteria</taxon>
        <taxon>Bacillati</taxon>
        <taxon>Actinomycetota</taxon>
        <taxon>Actinomycetes</taxon>
        <taxon>Kitasatosporales</taxon>
        <taxon>Streptomycetaceae</taxon>
        <taxon>Streptomyces</taxon>
        <taxon>Streptomyces aurantiacus group</taxon>
    </lineage>
</organism>
<sequence>MTTFVLVHGTWLGGWVWDRVATPLRRRGHTVLTPTLPGLAERRAEARPDTGLETHVSDLVRYVRDVDRPVVMVGHSYGGIVAQGAAARLGEQVRHLVFLDAFLAEPGESAFDLLPWLVDFFAPVSPDLPWLAAPLPFDSLTVSDAGDRAWLAGAVTPMPLATHREPARDAPSPRPSSYWFCAARPMMADMLPRARARGMDVVELDTAHVPMVTHPHLLVERLHTTLPEYEPRPAS</sequence>
<evidence type="ECO:0000313" key="2">
    <source>
        <dbReference type="EMBL" id="EPH44444.1"/>
    </source>
</evidence>
<dbReference type="Pfam" id="PF12697">
    <property type="entry name" value="Abhydrolase_6"/>
    <property type="match status" value="1"/>
</dbReference>
<dbReference type="InterPro" id="IPR000073">
    <property type="entry name" value="AB_hydrolase_1"/>
</dbReference>
<accession>S3ZNR9</accession>
<protein>
    <submittedName>
        <fullName evidence="2">Putative Methylesterase 8</fullName>
    </submittedName>
</protein>
<dbReference type="PANTHER" id="PTHR37017">
    <property type="entry name" value="AB HYDROLASE-1 DOMAIN-CONTAINING PROTEIN-RELATED"/>
    <property type="match status" value="1"/>
</dbReference>
<reference evidence="2 3" key="1">
    <citation type="submission" date="2013-02" db="EMBL/GenBank/DDBJ databases">
        <title>Draft Genome Sequence of Streptomyces aurantiacus, Which Produces Setomimycin.</title>
        <authorList>
            <person name="Gruening B.A."/>
            <person name="Praeg A."/>
            <person name="Erxleben A."/>
            <person name="Guenther S."/>
            <person name="Mueller M."/>
        </authorList>
    </citation>
    <scope>NUCLEOTIDE SEQUENCE [LARGE SCALE GENOMIC DNA]</scope>
    <source>
        <strain evidence="2 3">JA 4570</strain>
    </source>
</reference>
<dbReference type="AlphaFoldDB" id="S3ZNR9"/>
<dbReference type="Proteomes" id="UP000014629">
    <property type="component" value="Unassembled WGS sequence"/>
</dbReference>
<name>S3ZNR9_9ACTN</name>